<dbReference type="EMBL" id="JAYWVC010000085">
    <property type="protein sequence ID" value="MED7824834.1"/>
    <property type="molecule type" value="Genomic_DNA"/>
</dbReference>
<dbReference type="Proteomes" id="UP001333996">
    <property type="component" value="Unassembled WGS sequence"/>
</dbReference>
<protein>
    <submittedName>
        <fullName evidence="1">Uncharacterized protein</fullName>
    </submittedName>
</protein>
<reference evidence="1" key="1">
    <citation type="submission" date="2024-01" db="EMBL/GenBank/DDBJ databases">
        <title>First draft genome sequence data of TA4-1, the type strain of Gram-positive actinobacterium Streptomyces chiangmaiensis.</title>
        <authorList>
            <person name="Yasawong M."/>
            <person name="Nantapong N."/>
        </authorList>
    </citation>
    <scope>NUCLEOTIDE SEQUENCE</scope>
    <source>
        <strain evidence="1">TA4-1</strain>
    </source>
</reference>
<dbReference type="Pfam" id="PF24830">
    <property type="entry name" value="DUF7714"/>
    <property type="match status" value="1"/>
</dbReference>
<name>A0ABU7FL55_9ACTN</name>
<keyword evidence="2" id="KW-1185">Reference proteome</keyword>
<gene>
    <name evidence="1" type="ORF">VXC91_23295</name>
</gene>
<evidence type="ECO:0000313" key="2">
    <source>
        <dbReference type="Proteomes" id="UP001333996"/>
    </source>
</evidence>
<comment type="caution">
    <text evidence="1">The sequence shown here is derived from an EMBL/GenBank/DDBJ whole genome shotgun (WGS) entry which is preliminary data.</text>
</comment>
<dbReference type="InterPro" id="IPR056131">
    <property type="entry name" value="DUF7714"/>
</dbReference>
<dbReference type="RefSeq" id="WP_329509261.1">
    <property type="nucleotide sequence ID" value="NZ_BAAAYZ010000279.1"/>
</dbReference>
<organism evidence="1 2">
    <name type="scientific">Streptomyces chiangmaiensis</name>
    <dbReference type="NCBI Taxonomy" id="766497"/>
    <lineage>
        <taxon>Bacteria</taxon>
        <taxon>Bacillati</taxon>
        <taxon>Actinomycetota</taxon>
        <taxon>Actinomycetes</taxon>
        <taxon>Kitasatosporales</taxon>
        <taxon>Streptomycetaceae</taxon>
        <taxon>Streptomyces</taxon>
    </lineage>
</organism>
<accession>A0ABU7FL55</accession>
<proteinExistence type="predicted"/>
<sequence length="300" mass="33213">MTFAPLPARNVVPGRYRGVAVARVDGGLDAESLRRHFLGREAYRRTRFIVVRSGTNTSLLRVRKESEEPLFSPIVEVELLASPAECAFVHAPETDTAVPSALAHAARRHAAGSPAVVVQGRYEHVNFILNPDPLRITVREVVPPSPPKLFDQARRILDTAEDLPPIELVPELVDLETLARRHPAKSYLLPCRGSGGDIPEAEVHFLDERPDRADWTLIGCARSRQIHQWFYGFTPPGEDFCPGLYASDGDSAVLTKCCMQEEDIEHSKGTVSVPWGSSLEHVRRALSSLAEHLEPTWAPV</sequence>
<evidence type="ECO:0000313" key="1">
    <source>
        <dbReference type="EMBL" id="MED7824834.1"/>
    </source>
</evidence>